<dbReference type="PANTHER" id="PTHR35174">
    <property type="entry name" value="BLL7171 PROTEIN-RELATED"/>
    <property type="match status" value="1"/>
</dbReference>
<evidence type="ECO:0000313" key="3">
    <source>
        <dbReference type="EMBL" id="RKQ91595.1"/>
    </source>
</evidence>
<dbReference type="AlphaFoldDB" id="A0A660LBJ5"/>
<organism evidence="3 4">
    <name type="scientific">Solirubrobacter pauli</name>
    <dbReference type="NCBI Taxonomy" id="166793"/>
    <lineage>
        <taxon>Bacteria</taxon>
        <taxon>Bacillati</taxon>
        <taxon>Actinomycetota</taxon>
        <taxon>Thermoleophilia</taxon>
        <taxon>Solirubrobacterales</taxon>
        <taxon>Solirubrobacteraceae</taxon>
        <taxon>Solirubrobacter</taxon>
    </lineage>
</organism>
<dbReference type="Pfam" id="PF03795">
    <property type="entry name" value="YCII"/>
    <property type="match status" value="1"/>
</dbReference>
<dbReference type="Proteomes" id="UP000278962">
    <property type="component" value="Unassembled WGS sequence"/>
</dbReference>
<keyword evidence="4" id="KW-1185">Reference proteome</keyword>
<dbReference type="OrthoDB" id="668782at2"/>
<evidence type="ECO:0000256" key="1">
    <source>
        <dbReference type="ARBA" id="ARBA00007689"/>
    </source>
</evidence>
<reference evidence="3 4" key="1">
    <citation type="submission" date="2018-10" db="EMBL/GenBank/DDBJ databases">
        <title>Genomic Encyclopedia of Archaeal and Bacterial Type Strains, Phase II (KMG-II): from individual species to whole genera.</title>
        <authorList>
            <person name="Goeker M."/>
        </authorList>
    </citation>
    <scope>NUCLEOTIDE SEQUENCE [LARGE SCALE GENOMIC DNA]</scope>
    <source>
        <strain evidence="3 4">DSM 14954</strain>
    </source>
</reference>
<dbReference type="RefSeq" id="WP_121249343.1">
    <property type="nucleotide sequence ID" value="NZ_RBIL01000001.1"/>
</dbReference>
<dbReference type="InterPro" id="IPR011008">
    <property type="entry name" value="Dimeric_a/b-barrel"/>
</dbReference>
<accession>A0A660LBJ5</accession>
<gene>
    <name evidence="3" type="ORF">C8N24_1418</name>
</gene>
<dbReference type="InterPro" id="IPR005545">
    <property type="entry name" value="YCII"/>
</dbReference>
<name>A0A660LBJ5_9ACTN</name>
<feature type="domain" description="YCII-related" evidence="2">
    <location>
        <begin position="13"/>
        <end position="109"/>
    </location>
</feature>
<sequence length="123" mass="13471">MARFLLFMYPVISDEEYAAGPSLEDVEAMNTFNQALQDAGALLAADGLAPEYTRVSEGGVTDGPFSEAKELVGGYWIIQAKDHAEAVEWTKRIPLSGQSFVEVRRIMELSDFPEEIAAAAEIK</sequence>
<evidence type="ECO:0000313" key="4">
    <source>
        <dbReference type="Proteomes" id="UP000278962"/>
    </source>
</evidence>
<comment type="caution">
    <text evidence="3">The sequence shown here is derived from an EMBL/GenBank/DDBJ whole genome shotgun (WGS) entry which is preliminary data.</text>
</comment>
<protein>
    <recommendedName>
        <fullName evidence="2">YCII-related domain-containing protein</fullName>
    </recommendedName>
</protein>
<evidence type="ECO:0000259" key="2">
    <source>
        <dbReference type="Pfam" id="PF03795"/>
    </source>
</evidence>
<dbReference type="SUPFAM" id="SSF54909">
    <property type="entry name" value="Dimeric alpha+beta barrel"/>
    <property type="match status" value="1"/>
</dbReference>
<dbReference type="EMBL" id="RBIL01000001">
    <property type="protein sequence ID" value="RKQ91595.1"/>
    <property type="molecule type" value="Genomic_DNA"/>
</dbReference>
<proteinExistence type="inferred from homology"/>
<comment type="similarity">
    <text evidence="1">Belongs to the YciI family.</text>
</comment>
<dbReference type="Gene3D" id="3.30.70.1060">
    <property type="entry name" value="Dimeric alpha+beta barrel"/>
    <property type="match status" value="1"/>
</dbReference>